<feature type="region of interest" description="Disordered" evidence="1">
    <location>
        <begin position="1080"/>
        <end position="1108"/>
    </location>
</feature>
<dbReference type="InterPro" id="IPR036020">
    <property type="entry name" value="WW_dom_sf"/>
</dbReference>
<feature type="compositionally biased region" description="Basic and acidic residues" evidence="1">
    <location>
        <begin position="250"/>
        <end position="268"/>
    </location>
</feature>
<feature type="compositionally biased region" description="Basic and acidic residues" evidence="1">
    <location>
        <begin position="26"/>
        <end position="41"/>
    </location>
</feature>
<evidence type="ECO:0000259" key="2">
    <source>
        <dbReference type="PROSITE" id="PS50020"/>
    </source>
</evidence>
<feature type="region of interest" description="Disordered" evidence="1">
    <location>
        <begin position="1"/>
        <end position="170"/>
    </location>
</feature>
<feature type="compositionally biased region" description="Acidic residues" evidence="1">
    <location>
        <begin position="831"/>
        <end position="841"/>
    </location>
</feature>
<organism evidence="3 4">
    <name type="scientific">Sinanodonta woodiana</name>
    <name type="common">Chinese pond mussel</name>
    <name type="synonym">Anodonta woodiana</name>
    <dbReference type="NCBI Taxonomy" id="1069815"/>
    <lineage>
        <taxon>Eukaryota</taxon>
        <taxon>Metazoa</taxon>
        <taxon>Spiralia</taxon>
        <taxon>Lophotrochozoa</taxon>
        <taxon>Mollusca</taxon>
        <taxon>Bivalvia</taxon>
        <taxon>Autobranchia</taxon>
        <taxon>Heteroconchia</taxon>
        <taxon>Palaeoheterodonta</taxon>
        <taxon>Unionida</taxon>
        <taxon>Unionoidea</taxon>
        <taxon>Unionidae</taxon>
        <taxon>Unioninae</taxon>
        <taxon>Sinanodonta</taxon>
    </lineage>
</organism>
<feature type="domain" description="WW" evidence="2">
    <location>
        <begin position="174"/>
        <end position="204"/>
    </location>
</feature>
<evidence type="ECO:0000313" key="3">
    <source>
        <dbReference type="EMBL" id="KAL3843196.1"/>
    </source>
</evidence>
<feature type="compositionally biased region" description="Polar residues" evidence="1">
    <location>
        <begin position="309"/>
        <end position="319"/>
    </location>
</feature>
<feature type="region of interest" description="Disordered" evidence="1">
    <location>
        <begin position="529"/>
        <end position="562"/>
    </location>
</feature>
<feature type="compositionally biased region" description="Basic and acidic residues" evidence="1">
    <location>
        <begin position="432"/>
        <end position="444"/>
    </location>
</feature>
<feature type="domain" description="WW" evidence="2">
    <location>
        <begin position="706"/>
        <end position="740"/>
    </location>
</feature>
<feature type="compositionally biased region" description="Acidic residues" evidence="1">
    <location>
        <begin position="375"/>
        <end position="386"/>
    </location>
</feature>
<feature type="region of interest" description="Disordered" evidence="1">
    <location>
        <begin position="401"/>
        <end position="499"/>
    </location>
</feature>
<comment type="caution">
    <text evidence="3">The sequence shown here is derived from an EMBL/GenBank/DDBJ whole genome shotgun (WGS) entry which is preliminary data.</text>
</comment>
<dbReference type="CDD" id="cd00201">
    <property type="entry name" value="WW"/>
    <property type="match status" value="2"/>
</dbReference>
<reference evidence="3 4" key="1">
    <citation type="submission" date="2024-11" db="EMBL/GenBank/DDBJ databases">
        <title>Chromosome-level genome assembly of the freshwater bivalve Anodonta woodiana.</title>
        <authorList>
            <person name="Chen X."/>
        </authorList>
    </citation>
    <scope>NUCLEOTIDE SEQUENCE [LARGE SCALE GENOMIC DNA]</scope>
    <source>
        <strain evidence="3">MN2024</strain>
        <tissue evidence="3">Gills</tissue>
    </source>
</reference>
<dbReference type="PROSITE" id="PS01159">
    <property type="entry name" value="WW_DOMAIN_1"/>
    <property type="match status" value="1"/>
</dbReference>
<dbReference type="InterPro" id="IPR001202">
    <property type="entry name" value="WW_dom"/>
</dbReference>
<dbReference type="InterPro" id="IPR053076">
    <property type="entry name" value="WW_domain_protein"/>
</dbReference>
<gene>
    <name evidence="3" type="ORF">ACJMK2_021141</name>
</gene>
<dbReference type="AlphaFoldDB" id="A0ABD3U305"/>
<dbReference type="PANTHER" id="PTHR46697:SF1">
    <property type="entry name" value="FORMIN-BINDING PROTEIN 4"/>
    <property type="match status" value="1"/>
</dbReference>
<feature type="region of interest" description="Disordered" evidence="1">
    <location>
        <begin position="1023"/>
        <end position="1058"/>
    </location>
</feature>
<feature type="compositionally biased region" description="Polar residues" evidence="1">
    <location>
        <begin position="763"/>
        <end position="778"/>
    </location>
</feature>
<feature type="compositionally biased region" description="Basic and acidic residues" evidence="1">
    <location>
        <begin position="155"/>
        <end position="170"/>
    </location>
</feature>
<feature type="compositionally biased region" description="Low complexity" evidence="1">
    <location>
        <begin position="281"/>
        <end position="300"/>
    </location>
</feature>
<keyword evidence="4" id="KW-1185">Reference proteome</keyword>
<feature type="compositionally biased region" description="Polar residues" evidence="1">
    <location>
        <begin position="954"/>
        <end position="964"/>
    </location>
</feature>
<evidence type="ECO:0000256" key="1">
    <source>
        <dbReference type="SAM" id="MobiDB-lite"/>
    </source>
</evidence>
<feature type="region of interest" description="Disordered" evidence="1">
    <location>
        <begin position="220"/>
        <end position="386"/>
    </location>
</feature>
<proteinExistence type="predicted"/>
<feature type="compositionally biased region" description="Basic and acidic residues" evidence="1">
    <location>
        <begin position="401"/>
        <end position="423"/>
    </location>
</feature>
<evidence type="ECO:0000313" key="4">
    <source>
        <dbReference type="Proteomes" id="UP001634394"/>
    </source>
</evidence>
<protein>
    <recommendedName>
        <fullName evidence="2">WW domain-containing protein</fullName>
    </recommendedName>
</protein>
<dbReference type="Pfam" id="PF00397">
    <property type="entry name" value="WW"/>
    <property type="match status" value="2"/>
</dbReference>
<feature type="compositionally biased region" description="Basic and acidic residues" evidence="1">
    <location>
        <begin position="1030"/>
        <end position="1041"/>
    </location>
</feature>
<feature type="compositionally biased region" description="Basic and acidic residues" evidence="1">
    <location>
        <begin position="356"/>
        <end position="374"/>
    </location>
</feature>
<dbReference type="PROSITE" id="PS50020">
    <property type="entry name" value="WW_DOMAIN_2"/>
    <property type="match status" value="2"/>
</dbReference>
<feature type="compositionally biased region" description="Basic and acidic residues" evidence="1">
    <location>
        <begin position="477"/>
        <end position="499"/>
    </location>
</feature>
<accession>A0ABD3U305</accession>
<dbReference type="SMART" id="SM00456">
    <property type="entry name" value="WW"/>
    <property type="match status" value="2"/>
</dbReference>
<feature type="compositionally biased region" description="Basic and acidic residues" evidence="1">
    <location>
        <begin position="220"/>
        <end position="237"/>
    </location>
</feature>
<dbReference type="Proteomes" id="UP001634394">
    <property type="component" value="Unassembled WGS sequence"/>
</dbReference>
<dbReference type="EMBL" id="JBJQND010000017">
    <property type="protein sequence ID" value="KAL3843196.1"/>
    <property type="molecule type" value="Genomic_DNA"/>
</dbReference>
<sequence>MSRKRRQVLQLDEPGKESFLARYGYHRQEEAEASPDIRDQDQSQPVEPPEHDGSCVYDAQTPPLPSSPAPRRNPDIDDKLANFLAEIDAMETDPSQSSKEENQHTNGTTVDKGWMLGSGDTNSIPVPVSSAPSKPSYSMFVKGGSEVLGSSGKVADSKKKDKEENIELPKEPVTPWQQCLDEGTQYYYYWNTKTNEVTWEIPTEYTQYLLRKKEYTEHMEKLQKEGKLKKDDHKKESNGTSVSQDPVSQEAEKKVKTPKDPNSAEKGLKSIPEPSSKSKRVSSGTSDSSSDSEASNKASSLVPYDLHRSVTSTSGSTKQNKQEKRRRSGSSDNNSSDKSAEGTKVRLGSELSDTVESTKNDDKRDKTDDDSKEKDEEELDIDIDDIDRELEMALERKREELLKLETEEKKSSKSNDKDKDKDKKDKKHKKKDKEDKHHKDDKKKEDRRRRKDDRKDDDRSSKDDKKRDEKRHKHSSDKKDRKEKEKEKEKELPLKKSLIETMREAVEEKKELELKRKRAIEELMAKELERTIESKQHSRKRHHREDSAESRKRYHRDEVEERRVRDDYDDEWNRVYKDGREVDWDRVPPLGPHTAPPPTAEMLAYKDEKKHVVDYGHSQGEPDKKVGPADSTELELKKLEALQLAELALSKLEFLEVTKKGLSKLQILLIELETRHQDWQAGGLTTQHFLAKLREANWQLEQYEESAAPPLWSCHWDRAYRRYFYVHKLTSVTQWEYPDPDDPTAIDGTHERTSEKDRMETDLVSSTKMGSRGISSAYTKHGLDRGSRKQGTSELLAGVALLPPPPPPPPEEHPSVKSLMLHYGSGSSSSQEEDEDDEEEEERKKEERKKKAFRSEIPAVKEEDVEAAMKEILEGPLQLQEGTQLGIQEILPVAYGKTASSSSASDIPPVFGPQRPPPDYQEIGLISDPQELSEGNGGAENVSRDEQDSIYSHEFSTTELSTSVPMDIDSEVSQSNEDIIGEGHQDPGEGQLKPAIISRAPVIQGPQLCDNQSAPFYGAIINSETPVDGGARHMDSAEEKERKKKKKDKEKDKEKVIAPGGISLKKRQVSSLVMKWQKVKKEVEEEERHRMEREAEIRKKLEEWKDQT</sequence>
<dbReference type="PANTHER" id="PTHR46697">
    <property type="entry name" value="FORMIN-BINDING PROTEIN 4"/>
    <property type="match status" value="1"/>
</dbReference>
<feature type="compositionally biased region" description="Basic and acidic residues" evidence="1">
    <location>
        <begin position="453"/>
        <end position="467"/>
    </location>
</feature>
<feature type="region of interest" description="Disordered" evidence="1">
    <location>
        <begin position="897"/>
        <end position="965"/>
    </location>
</feature>
<feature type="compositionally biased region" description="Polar residues" evidence="1">
    <location>
        <begin position="238"/>
        <end position="247"/>
    </location>
</feature>
<feature type="compositionally biased region" description="Basic and acidic residues" evidence="1">
    <location>
        <begin position="544"/>
        <end position="562"/>
    </location>
</feature>
<dbReference type="SUPFAM" id="SSF51045">
    <property type="entry name" value="WW domain"/>
    <property type="match status" value="2"/>
</dbReference>
<feature type="compositionally biased region" description="Low complexity" evidence="1">
    <location>
        <begin position="123"/>
        <end position="138"/>
    </location>
</feature>
<feature type="compositionally biased region" description="Pro residues" evidence="1">
    <location>
        <begin position="910"/>
        <end position="919"/>
    </location>
</feature>
<dbReference type="Gene3D" id="2.20.70.10">
    <property type="match status" value="2"/>
</dbReference>
<feature type="compositionally biased region" description="Basic and acidic residues" evidence="1">
    <location>
        <begin position="748"/>
        <end position="761"/>
    </location>
</feature>
<feature type="region of interest" description="Disordered" evidence="1">
    <location>
        <begin position="736"/>
        <end position="858"/>
    </location>
</feature>
<name>A0ABD3U305_SINWO</name>